<evidence type="ECO:0000256" key="2">
    <source>
        <dbReference type="ARBA" id="ARBA00022737"/>
    </source>
</evidence>
<feature type="repeat" description="ANK" evidence="7">
    <location>
        <begin position="63"/>
        <end position="95"/>
    </location>
</feature>
<dbReference type="SUPFAM" id="SSF48403">
    <property type="entry name" value="Ankyrin repeat"/>
    <property type="match status" value="2"/>
</dbReference>
<feature type="repeat" description="ANK" evidence="7">
    <location>
        <begin position="137"/>
        <end position="169"/>
    </location>
</feature>
<dbReference type="Gene3D" id="1.25.40.20">
    <property type="entry name" value="Ankyrin repeat-containing domain"/>
    <property type="match status" value="3"/>
</dbReference>
<reference evidence="8" key="1">
    <citation type="submission" date="2023-01" db="EMBL/GenBank/DDBJ databases">
        <title>Genome assembly of the deep-sea coral Lophelia pertusa.</title>
        <authorList>
            <person name="Herrera S."/>
            <person name="Cordes E."/>
        </authorList>
    </citation>
    <scope>NUCLEOTIDE SEQUENCE</scope>
    <source>
        <strain evidence="8">USNM1676648</strain>
        <tissue evidence="8">Polyp</tissue>
    </source>
</reference>
<comment type="similarity">
    <text evidence="5">Belongs to the fem-1 family.</text>
</comment>
<dbReference type="AlphaFoldDB" id="A0A9W9ZNA2"/>
<comment type="caution">
    <text evidence="8">The sequence shown here is derived from an EMBL/GenBank/DDBJ whole genome shotgun (WGS) entry which is preliminary data.</text>
</comment>
<dbReference type="OrthoDB" id="5951645at2759"/>
<feature type="repeat" description="ANK" evidence="7">
    <location>
        <begin position="104"/>
        <end position="136"/>
    </location>
</feature>
<protein>
    <recommendedName>
        <fullName evidence="6">Protein fem-1 homolog B</fullName>
    </recommendedName>
</protein>
<sequence length="648" mass="73369">MPIFRKLLCTMDGQSWRELLNPKPKVYEAARDGTVIVISDVLQRMNIGERSTALETKTKDGDQVTTPLIIAARNGNLDSVKMLLRYKADIEARGTVKVDDQVIEGCTPLWAAAATGHLGVVELLIERNADVDGRTLTNSTPLRAAAYDGRLDIVSCLVENGADVNARNNFENTPLMVACYNGHMNVVTYLIKRGANMDLQDKQGNTVLHYAVERGHFEIANELLALGVSQLPNIQRLTPLLLASNDCKIEMVEYFIKRPECTKEQRIEGLELLGATIANEPDVYDIEKAFGYMKRGMEERFQDQSAPVLKKEMEPLEVYQNRKESQTLHELVMLDGDDHAIHMEGLIIRERILGIDNTELRFPIRYRGAVFADSGNFDLCIGLWGHAMEIGQRCNQPITDDLKMFADFFCHMVQRNCLPRQKYIEDVFERAICEYERLTEKVQSKKLKGEHEAKLLKEEQENVVYRALYLLTIFAKVQDSKKKENSLLFDLIERFLRLNPRTHDGNTMLHLAVWSKTPTEEHYVRDVCKFPCVATMKLIINAGGYVNAVNNKGNTPLHLAVTFKPSTGGLQVLRDVLETLLDGRVHEDLVNNEGKTAMDIAETDEARRILSVKSRLELKCIAARAVRKFGLSYFGLVPKTVEKFISLH</sequence>
<dbReference type="PROSITE" id="PS50088">
    <property type="entry name" value="ANK_REPEAT"/>
    <property type="match status" value="5"/>
</dbReference>
<keyword evidence="2" id="KW-0677">Repeat</keyword>
<dbReference type="Pfam" id="PF12796">
    <property type="entry name" value="Ank_2"/>
    <property type="match status" value="1"/>
</dbReference>
<dbReference type="PANTHER" id="PTHR24173:SF78">
    <property type="entry name" value="PROTEIN FEM-1 HOMOLOG B"/>
    <property type="match status" value="1"/>
</dbReference>
<organism evidence="8 9">
    <name type="scientific">Desmophyllum pertusum</name>
    <dbReference type="NCBI Taxonomy" id="174260"/>
    <lineage>
        <taxon>Eukaryota</taxon>
        <taxon>Metazoa</taxon>
        <taxon>Cnidaria</taxon>
        <taxon>Anthozoa</taxon>
        <taxon>Hexacorallia</taxon>
        <taxon>Scleractinia</taxon>
        <taxon>Caryophylliina</taxon>
        <taxon>Caryophylliidae</taxon>
        <taxon>Desmophyllum</taxon>
    </lineage>
</organism>
<keyword evidence="9" id="KW-1185">Reference proteome</keyword>
<dbReference type="InterPro" id="IPR002110">
    <property type="entry name" value="Ankyrin_rpt"/>
</dbReference>
<evidence type="ECO:0000313" key="9">
    <source>
        <dbReference type="Proteomes" id="UP001163046"/>
    </source>
</evidence>
<evidence type="ECO:0000313" key="8">
    <source>
        <dbReference type="EMBL" id="KAJ7384843.1"/>
    </source>
</evidence>
<evidence type="ECO:0000256" key="5">
    <source>
        <dbReference type="ARBA" id="ARBA00038500"/>
    </source>
</evidence>
<name>A0A9W9ZNA2_9CNID</name>
<comment type="pathway">
    <text evidence="1">Protein modification; protein ubiquitination.</text>
</comment>
<evidence type="ECO:0000256" key="3">
    <source>
        <dbReference type="ARBA" id="ARBA00022786"/>
    </source>
</evidence>
<feature type="repeat" description="ANK" evidence="7">
    <location>
        <begin position="203"/>
        <end position="229"/>
    </location>
</feature>
<dbReference type="InterPro" id="IPR036770">
    <property type="entry name" value="Ankyrin_rpt-contain_sf"/>
</dbReference>
<dbReference type="Pfam" id="PF00023">
    <property type="entry name" value="Ank"/>
    <property type="match status" value="2"/>
</dbReference>
<dbReference type="PROSITE" id="PS50297">
    <property type="entry name" value="ANK_REP_REGION"/>
    <property type="match status" value="5"/>
</dbReference>
<evidence type="ECO:0000256" key="4">
    <source>
        <dbReference type="ARBA" id="ARBA00023043"/>
    </source>
</evidence>
<dbReference type="PANTHER" id="PTHR24173">
    <property type="entry name" value="ANKYRIN REPEAT CONTAINING"/>
    <property type="match status" value="1"/>
</dbReference>
<dbReference type="EMBL" id="MU825884">
    <property type="protein sequence ID" value="KAJ7384843.1"/>
    <property type="molecule type" value="Genomic_DNA"/>
</dbReference>
<dbReference type="SMART" id="SM00248">
    <property type="entry name" value="ANK"/>
    <property type="match status" value="8"/>
</dbReference>
<keyword evidence="4 7" id="KW-0040">ANK repeat</keyword>
<evidence type="ECO:0000256" key="6">
    <source>
        <dbReference type="ARBA" id="ARBA00072197"/>
    </source>
</evidence>
<proteinExistence type="inferred from homology"/>
<keyword evidence="3" id="KW-0833">Ubl conjugation pathway</keyword>
<accession>A0A9W9ZNA2</accession>
<evidence type="ECO:0000256" key="1">
    <source>
        <dbReference type="ARBA" id="ARBA00004906"/>
    </source>
</evidence>
<evidence type="ECO:0000256" key="7">
    <source>
        <dbReference type="PROSITE-ProRule" id="PRU00023"/>
    </source>
</evidence>
<feature type="repeat" description="ANK" evidence="7">
    <location>
        <begin position="170"/>
        <end position="202"/>
    </location>
</feature>
<gene>
    <name evidence="8" type="primary">FEM1B_4</name>
    <name evidence="8" type="ORF">OS493_019520</name>
</gene>
<dbReference type="Proteomes" id="UP001163046">
    <property type="component" value="Unassembled WGS sequence"/>
</dbReference>
<dbReference type="PRINTS" id="PR01415">
    <property type="entry name" value="ANKYRIN"/>
</dbReference>